<evidence type="ECO:0000313" key="2">
    <source>
        <dbReference type="EMBL" id="GGX68508.1"/>
    </source>
</evidence>
<organism evidence="2 3">
    <name type="scientific">Saccharospirillum salsuginis</name>
    <dbReference type="NCBI Taxonomy" id="418750"/>
    <lineage>
        <taxon>Bacteria</taxon>
        <taxon>Pseudomonadati</taxon>
        <taxon>Pseudomonadota</taxon>
        <taxon>Gammaproteobacteria</taxon>
        <taxon>Oceanospirillales</taxon>
        <taxon>Saccharospirillaceae</taxon>
        <taxon>Saccharospirillum</taxon>
    </lineage>
</organism>
<dbReference type="RefSeq" id="WP_189612073.1">
    <property type="nucleotide sequence ID" value="NZ_BMXR01000012.1"/>
</dbReference>
<gene>
    <name evidence="2" type="ORF">GCM10007392_40100</name>
</gene>
<dbReference type="Pfam" id="PF01738">
    <property type="entry name" value="DLH"/>
    <property type="match status" value="1"/>
</dbReference>
<proteinExistence type="predicted"/>
<dbReference type="PANTHER" id="PTHR46623">
    <property type="entry name" value="CARBOXYMETHYLENEBUTENOLIDASE-RELATED"/>
    <property type="match status" value="1"/>
</dbReference>
<reference evidence="2" key="2">
    <citation type="submission" date="2020-09" db="EMBL/GenBank/DDBJ databases">
        <authorList>
            <person name="Sun Q."/>
            <person name="Kim S."/>
        </authorList>
    </citation>
    <scope>NUCLEOTIDE SEQUENCE</scope>
    <source>
        <strain evidence="2">KCTC 22169</strain>
    </source>
</reference>
<dbReference type="PANTHER" id="PTHR46623:SF6">
    <property type="entry name" value="ALPHA_BETA-HYDROLASES SUPERFAMILY PROTEIN"/>
    <property type="match status" value="1"/>
</dbReference>
<evidence type="ECO:0000313" key="3">
    <source>
        <dbReference type="Proteomes" id="UP000626148"/>
    </source>
</evidence>
<dbReference type="Gene3D" id="3.40.50.1820">
    <property type="entry name" value="alpha/beta hydrolase"/>
    <property type="match status" value="1"/>
</dbReference>
<reference evidence="2" key="1">
    <citation type="journal article" date="2014" name="Int. J. Syst. Evol. Microbiol.">
        <title>Complete genome sequence of Corynebacterium casei LMG S-19264T (=DSM 44701T), isolated from a smear-ripened cheese.</title>
        <authorList>
            <consortium name="US DOE Joint Genome Institute (JGI-PGF)"/>
            <person name="Walter F."/>
            <person name="Albersmeier A."/>
            <person name="Kalinowski J."/>
            <person name="Ruckert C."/>
        </authorList>
    </citation>
    <scope>NUCLEOTIDE SEQUENCE</scope>
    <source>
        <strain evidence="2">KCTC 22169</strain>
    </source>
</reference>
<dbReference type="SUPFAM" id="SSF53474">
    <property type="entry name" value="alpha/beta-Hydrolases"/>
    <property type="match status" value="1"/>
</dbReference>
<name>A0A918NHT6_9GAMM</name>
<feature type="domain" description="Dienelactone hydrolase" evidence="1">
    <location>
        <begin position="15"/>
        <end position="218"/>
    </location>
</feature>
<sequence length="223" mass="24633">MSNWIELSASDQHRFKAYLAEPEGTPKGAIVVLQEIFGVNKHIRTVCDRLAGEGYVAAAPALFDRVERDYEAGYEPEDVKRGRDLVLRVDLARSLDDIDATVAHLKPQGPVSIIGFCLGGSLAFKFAARSENIACAVGYYGGRIPDWADETPRCPTILHFGEEDAAIPMDKVDIVRQKQPELPIYTYPAGHGFNCDLRGSYEPESAALAWKRTMAFIEDNSRG</sequence>
<dbReference type="EMBL" id="BMXR01000012">
    <property type="protein sequence ID" value="GGX68508.1"/>
    <property type="molecule type" value="Genomic_DNA"/>
</dbReference>
<dbReference type="Proteomes" id="UP000626148">
    <property type="component" value="Unassembled WGS sequence"/>
</dbReference>
<dbReference type="GO" id="GO:0016787">
    <property type="term" value="F:hydrolase activity"/>
    <property type="evidence" value="ECO:0007669"/>
    <property type="project" value="InterPro"/>
</dbReference>
<dbReference type="InterPro" id="IPR002925">
    <property type="entry name" value="Dienelactn_hydro"/>
</dbReference>
<protein>
    <submittedName>
        <fullName evidence="2">Carboxymethylenebutenolidase</fullName>
    </submittedName>
</protein>
<evidence type="ECO:0000259" key="1">
    <source>
        <dbReference type="Pfam" id="PF01738"/>
    </source>
</evidence>
<dbReference type="InterPro" id="IPR029058">
    <property type="entry name" value="AB_hydrolase_fold"/>
</dbReference>
<dbReference type="AlphaFoldDB" id="A0A918NHT6"/>
<comment type="caution">
    <text evidence="2">The sequence shown here is derived from an EMBL/GenBank/DDBJ whole genome shotgun (WGS) entry which is preliminary data.</text>
</comment>
<keyword evidence="3" id="KW-1185">Reference proteome</keyword>
<dbReference type="InterPro" id="IPR051049">
    <property type="entry name" value="Dienelactone_hydrolase-like"/>
</dbReference>
<accession>A0A918NHT6</accession>